<dbReference type="GO" id="GO:0016586">
    <property type="term" value="C:RSC-type complex"/>
    <property type="evidence" value="ECO:0007669"/>
    <property type="project" value="EnsemblFungi"/>
</dbReference>
<evidence type="ECO:0000313" key="4">
    <source>
        <dbReference type="EMBL" id="KKA27625.1"/>
    </source>
</evidence>
<organism evidence="4 5">
    <name type="scientific">Thielaviopsis punctulata</name>
    <dbReference type="NCBI Taxonomy" id="72032"/>
    <lineage>
        <taxon>Eukaryota</taxon>
        <taxon>Fungi</taxon>
        <taxon>Dikarya</taxon>
        <taxon>Ascomycota</taxon>
        <taxon>Pezizomycotina</taxon>
        <taxon>Sordariomycetes</taxon>
        <taxon>Hypocreomycetidae</taxon>
        <taxon>Microascales</taxon>
        <taxon>Ceratocystidaceae</taxon>
        <taxon>Thielaviopsis</taxon>
    </lineage>
</organism>
<dbReference type="AlphaFoldDB" id="A0A0F4ZBI8"/>
<feature type="compositionally biased region" description="Basic residues" evidence="3">
    <location>
        <begin position="125"/>
        <end position="134"/>
    </location>
</feature>
<evidence type="ECO:0000256" key="1">
    <source>
        <dbReference type="ARBA" id="ARBA00023015"/>
    </source>
</evidence>
<evidence type="ECO:0000256" key="3">
    <source>
        <dbReference type="SAM" id="MobiDB-lite"/>
    </source>
</evidence>
<feature type="compositionally biased region" description="Basic residues" evidence="3">
    <location>
        <begin position="1"/>
        <end position="10"/>
    </location>
</feature>
<keyword evidence="2" id="KW-0804">Transcription</keyword>
<protein>
    <recommendedName>
        <fullName evidence="6">Chromatin structure-remodeling complex protein RSC7</fullName>
    </recommendedName>
</protein>
<proteinExistence type="predicted"/>
<evidence type="ECO:0000313" key="5">
    <source>
        <dbReference type="Proteomes" id="UP000033483"/>
    </source>
</evidence>
<dbReference type="EMBL" id="LAEV01001611">
    <property type="protein sequence ID" value="KKA27625.1"/>
    <property type="molecule type" value="Genomic_DNA"/>
</dbReference>
<feature type="region of interest" description="Disordered" evidence="3">
    <location>
        <begin position="1"/>
        <end position="176"/>
    </location>
</feature>
<dbReference type="InterPro" id="IPR013933">
    <property type="entry name" value="CRC_Rsc7/Swp82"/>
</dbReference>
<dbReference type="OrthoDB" id="5598844at2759"/>
<dbReference type="PANTHER" id="PTHR22597">
    <property type="entry name" value="POLYCOMB GROUP PROTEIN"/>
    <property type="match status" value="1"/>
</dbReference>
<feature type="compositionally biased region" description="Basic residues" evidence="3">
    <location>
        <begin position="155"/>
        <end position="168"/>
    </location>
</feature>
<evidence type="ECO:0008006" key="6">
    <source>
        <dbReference type="Google" id="ProtNLM"/>
    </source>
</evidence>
<accession>A0A0F4ZBI8</accession>
<dbReference type="GO" id="GO:0031490">
    <property type="term" value="F:chromatin DNA binding"/>
    <property type="evidence" value="ECO:0007669"/>
    <property type="project" value="TreeGrafter"/>
</dbReference>
<sequence>MGRRSGRAAARRANAAIGTTPHGFEAIADDEPMPEVPPSPDRDADPDAEVDDDDEEEREDDETEARNAGADEEEDRQGNAAADDEEDEDDDEDDEDEGGGGAGAGAGAGGGGARSQPLTSEPVIRRKRLGRPPKNKPPDWDLGVIVQPSEEAARPRRGRGGWRGRGGRRGTTAPSKPVQVIDKEGTTVDIVNDECVLPTDPEGETKVDELGYLQGGRDYRCRTFTVVGRGQRLYMLSTEPARCVGFRDSYLFFTKHMKLHKIIVGDEEKKDMIERDIIPHSYKGRAIGIVTARSVFREFGARIIIGGRRITDDYEVAQARAEGAVEGELADLTDPHVSGEAYNKNQYVAWHGASAVYHQNMPGAAPVVAEKVHHHVKKRRANVNDGNWMYEHALQASMYNANLSAIRRQQLSGVYDIHTNTMHLPATMQPTRARAHAIPAGSPESVSRRVARTFCVVDTACETPPTGIAATTYPGPDTGGDLVREFRGLAAVPDEVRALLPAECRAAFERAVEAEGQWAEKWPAEKEGMSRRAPDIDKAIVPYSMA</sequence>
<gene>
    <name evidence="4" type="ORF">TD95_001729</name>
</gene>
<dbReference type="Proteomes" id="UP000033483">
    <property type="component" value="Unassembled WGS sequence"/>
</dbReference>
<evidence type="ECO:0000256" key="2">
    <source>
        <dbReference type="ARBA" id="ARBA00023163"/>
    </source>
</evidence>
<feature type="compositionally biased region" description="Acidic residues" evidence="3">
    <location>
        <begin position="46"/>
        <end position="63"/>
    </location>
</feature>
<name>A0A0F4ZBI8_9PEZI</name>
<dbReference type="PANTHER" id="PTHR22597:SF3">
    <property type="entry name" value="CHROMATIN STRUCTURE-REMODELING COMPLEX SUBUNIT RSC7"/>
    <property type="match status" value="1"/>
</dbReference>
<feature type="compositionally biased region" description="Gly residues" evidence="3">
    <location>
        <begin position="99"/>
        <end position="113"/>
    </location>
</feature>
<keyword evidence="5" id="KW-1185">Reference proteome</keyword>
<comment type="caution">
    <text evidence="4">The sequence shown here is derived from an EMBL/GenBank/DDBJ whole genome shotgun (WGS) entry which is preliminary data.</text>
</comment>
<reference evidence="4 5" key="1">
    <citation type="submission" date="2015-03" db="EMBL/GenBank/DDBJ databases">
        <authorList>
            <person name="Radwan O."/>
            <person name="Al-Naeli F.A."/>
            <person name="Rendon G.A."/>
            <person name="Fields C."/>
        </authorList>
    </citation>
    <scope>NUCLEOTIDE SEQUENCE [LARGE SCALE GENOMIC DNA]</scope>
    <source>
        <strain evidence="4">CR-DP1</strain>
    </source>
</reference>
<dbReference type="Pfam" id="PF08624">
    <property type="entry name" value="CRC_subunit"/>
    <property type="match status" value="1"/>
</dbReference>
<feature type="compositionally biased region" description="Acidic residues" evidence="3">
    <location>
        <begin position="82"/>
        <end position="98"/>
    </location>
</feature>
<keyword evidence="1" id="KW-0805">Transcription regulation</keyword>